<dbReference type="STRING" id="3847.A0A0R0LGJ7"/>
<dbReference type="SMART" id="SM00717">
    <property type="entry name" value="SANT"/>
    <property type="match status" value="2"/>
</dbReference>
<dbReference type="PROSITE" id="PS50090">
    <property type="entry name" value="MYB_LIKE"/>
    <property type="match status" value="1"/>
</dbReference>
<feature type="compositionally biased region" description="Basic and acidic residues" evidence="6">
    <location>
        <begin position="156"/>
        <end position="166"/>
    </location>
</feature>
<dbReference type="OrthoDB" id="118550at2759"/>
<evidence type="ECO:0000259" key="8">
    <source>
        <dbReference type="PROSITE" id="PS51293"/>
    </source>
</evidence>
<dbReference type="PANTHER" id="PTHR44042">
    <property type="entry name" value="DUPLICATED HOMEODOMAIN-LIKE SUPERFAMILY PROTEIN-RELATED"/>
    <property type="match status" value="1"/>
</dbReference>
<dbReference type="AlphaFoldDB" id="A0A0R0LGJ7"/>
<keyword evidence="2" id="KW-0805">Transcription regulation</keyword>
<evidence type="ECO:0000259" key="7">
    <source>
        <dbReference type="PROSITE" id="PS50090"/>
    </source>
</evidence>
<keyword evidence="3" id="KW-0238">DNA-binding</keyword>
<organism evidence="10">
    <name type="scientific">Glycine max</name>
    <name type="common">Soybean</name>
    <name type="synonym">Glycine hispida</name>
    <dbReference type="NCBI Taxonomy" id="3847"/>
    <lineage>
        <taxon>Eukaryota</taxon>
        <taxon>Viridiplantae</taxon>
        <taxon>Streptophyta</taxon>
        <taxon>Embryophyta</taxon>
        <taxon>Tracheophyta</taxon>
        <taxon>Spermatophyta</taxon>
        <taxon>Magnoliopsida</taxon>
        <taxon>eudicotyledons</taxon>
        <taxon>Gunneridae</taxon>
        <taxon>Pentapetalae</taxon>
        <taxon>rosids</taxon>
        <taxon>fabids</taxon>
        <taxon>Fabales</taxon>
        <taxon>Fabaceae</taxon>
        <taxon>Papilionoideae</taxon>
        <taxon>50 kb inversion clade</taxon>
        <taxon>NPAAA clade</taxon>
        <taxon>indigoferoid/millettioid clade</taxon>
        <taxon>Phaseoleae</taxon>
        <taxon>Glycine</taxon>
        <taxon>Glycine subgen. Soja</taxon>
    </lineage>
</organism>
<dbReference type="CDD" id="cd00167">
    <property type="entry name" value="SANT"/>
    <property type="match status" value="2"/>
</dbReference>
<sequence>MLLDYILLSSSTSPPLFTSSLTLNSKRETMNRGIEVLSPASYLQSSNWLFQESSGTRWTPQENKLFENALAVFDKDTPDRWLKVAALIPGKTVGDVIKQYRELEADVSVIESGFIPVPGYTATDSFTLEWVNNQGFGGLRQFYGVTGKRGASNRPSEQERKKGVPWTKEEHRQFLMGLKKYGKGDWRNISRNFVITRTPTQVASHAQKYFIRQLSGGKDKKRSSIHDITMVNLPEAKSLSSESNRPSSLDHSVKDVNPPRQNQKLSTTMVIKQEHDWKLPCETVPMHFNSTNRNMFMTQLCGISSNGSKPLQEQYFLSGCQFGPYGTIMQMQSMQNQ</sequence>
<evidence type="ECO:0000256" key="1">
    <source>
        <dbReference type="ARBA" id="ARBA00004123"/>
    </source>
</evidence>
<dbReference type="GO" id="GO:0003677">
    <property type="term" value="F:DNA binding"/>
    <property type="evidence" value="ECO:0007669"/>
    <property type="project" value="UniProtKB-KW"/>
</dbReference>
<dbReference type="Gene3D" id="1.10.10.60">
    <property type="entry name" value="Homeodomain-like"/>
    <property type="match status" value="2"/>
</dbReference>
<protein>
    <submittedName>
        <fullName evidence="10 11">Uncharacterized protein</fullName>
    </submittedName>
</protein>
<dbReference type="SMR" id="A0A0R0LGJ7"/>
<dbReference type="Pfam" id="PF00249">
    <property type="entry name" value="Myb_DNA-binding"/>
    <property type="match status" value="2"/>
</dbReference>
<dbReference type="FunFam" id="1.10.10.60:FF:000009">
    <property type="entry name" value="transcription factor MYB1R1"/>
    <property type="match status" value="1"/>
</dbReference>
<dbReference type="Proteomes" id="UP000008827">
    <property type="component" value="Chromosome 1"/>
</dbReference>
<feature type="compositionally biased region" description="Low complexity" evidence="6">
    <location>
        <begin position="238"/>
        <end position="247"/>
    </location>
</feature>
<comment type="subcellular location">
    <subcellularLocation>
        <location evidence="1">Nucleus</location>
    </subcellularLocation>
</comment>
<dbReference type="EnsemblPlants" id="KRH75829">
    <property type="protein sequence ID" value="KRH75829"/>
    <property type="gene ID" value="GLYMA_01G112700"/>
</dbReference>
<evidence type="ECO:0000256" key="3">
    <source>
        <dbReference type="ARBA" id="ARBA00023125"/>
    </source>
</evidence>
<reference evidence="10" key="3">
    <citation type="submission" date="2018-07" db="EMBL/GenBank/DDBJ databases">
        <title>WGS assembly of Glycine max.</title>
        <authorList>
            <person name="Schmutz J."/>
            <person name="Cannon S."/>
            <person name="Schlueter J."/>
            <person name="Ma J."/>
            <person name="Mitros T."/>
            <person name="Nelson W."/>
            <person name="Hyten D."/>
            <person name="Song Q."/>
            <person name="Thelen J."/>
            <person name="Cheng J."/>
            <person name="Xu D."/>
            <person name="Hellsten U."/>
            <person name="May G."/>
            <person name="Yu Y."/>
            <person name="Sakurai T."/>
            <person name="Umezawa T."/>
            <person name="Bhattacharyya M."/>
            <person name="Sandhu D."/>
            <person name="Valliyodan B."/>
            <person name="Lindquist E."/>
            <person name="Peto M."/>
            <person name="Grant D."/>
            <person name="Shu S."/>
            <person name="Goodstein D."/>
            <person name="Barry K."/>
            <person name="Futrell-Griggs M."/>
            <person name="Abernathy B."/>
            <person name="Du J."/>
            <person name="Tian Z."/>
            <person name="Zhu L."/>
            <person name="Gill N."/>
            <person name="Joshi T."/>
            <person name="Libault M."/>
            <person name="Sethuraman A."/>
            <person name="Zhang X."/>
            <person name="Shinozaki K."/>
            <person name="Nguyen H."/>
            <person name="Wing R."/>
            <person name="Cregan P."/>
            <person name="Specht J."/>
            <person name="Grimwood J."/>
            <person name="Rokhsar D."/>
            <person name="Stacey G."/>
            <person name="Shoemaker R."/>
            <person name="Jackson S."/>
        </authorList>
    </citation>
    <scope>NUCLEOTIDE SEQUENCE</scope>
    <source>
        <tissue evidence="10">Callus</tissue>
    </source>
</reference>
<dbReference type="InterPro" id="IPR009057">
    <property type="entry name" value="Homeodomain-like_sf"/>
</dbReference>
<dbReference type="InterPro" id="IPR001005">
    <property type="entry name" value="SANT/Myb"/>
</dbReference>
<dbReference type="InterPro" id="IPR017930">
    <property type="entry name" value="Myb_dom"/>
</dbReference>
<dbReference type="KEGG" id="gmx:100813517"/>
<gene>
    <name evidence="11" type="primary">LOC100813517</name>
    <name evidence="10" type="ORF">GLYMA_01G112700</name>
</gene>
<evidence type="ECO:0000313" key="10">
    <source>
        <dbReference type="EMBL" id="KRH75829.1"/>
    </source>
</evidence>
<proteinExistence type="predicted"/>
<dbReference type="SUPFAM" id="SSF46689">
    <property type="entry name" value="Homeodomain-like"/>
    <property type="match status" value="2"/>
</dbReference>
<accession>A0A0R0LGJ7</accession>
<evidence type="ECO:0000259" key="9">
    <source>
        <dbReference type="PROSITE" id="PS51294"/>
    </source>
</evidence>
<dbReference type="Gramene" id="KRH75829">
    <property type="protein sequence ID" value="KRH75829"/>
    <property type="gene ID" value="GLYMA_01G112700"/>
</dbReference>
<feature type="domain" description="Myb-like" evidence="7">
    <location>
        <begin position="158"/>
        <end position="210"/>
    </location>
</feature>
<reference evidence="11" key="2">
    <citation type="submission" date="2018-02" db="UniProtKB">
        <authorList>
            <consortium name="EnsemblPlants"/>
        </authorList>
    </citation>
    <scope>IDENTIFICATION</scope>
    <source>
        <strain evidence="11">Williams 82</strain>
    </source>
</reference>
<keyword evidence="5" id="KW-0539">Nucleus</keyword>
<feature type="domain" description="SANT" evidence="8">
    <location>
        <begin position="166"/>
        <end position="214"/>
    </location>
</feature>
<evidence type="ECO:0000313" key="11">
    <source>
        <dbReference type="EnsemblPlants" id="KRH75829"/>
    </source>
</evidence>
<evidence type="ECO:0000256" key="5">
    <source>
        <dbReference type="ARBA" id="ARBA00023242"/>
    </source>
</evidence>
<dbReference type="ExpressionAtlas" id="A0A0R0LGJ7">
    <property type="expression patterns" value="baseline and differential"/>
</dbReference>
<feature type="domain" description="HTH myb-type" evidence="9">
    <location>
        <begin position="158"/>
        <end position="214"/>
    </location>
</feature>
<name>A0A0R0LGJ7_SOYBN</name>
<evidence type="ECO:0000256" key="4">
    <source>
        <dbReference type="ARBA" id="ARBA00023163"/>
    </source>
</evidence>
<keyword evidence="12" id="KW-1185">Reference proteome</keyword>
<dbReference type="EMBL" id="CM000834">
    <property type="protein sequence ID" value="KRH75829.1"/>
    <property type="molecule type" value="Genomic_DNA"/>
</dbReference>
<dbReference type="InterPro" id="IPR017884">
    <property type="entry name" value="SANT_dom"/>
</dbReference>
<dbReference type="PROSITE" id="PS51293">
    <property type="entry name" value="SANT"/>
    <property type="match status" value="1"/>
</dbReference>
<reference evidence="10 11" key="1">
    <citation type="journal article" date="2010" name="Nature">
        <title>Genome sequence of the palaeopolyploid soybean.</title>
        <authorList>
            <person name="Schmutz J."/>
            <person name="Cannon S.B."/>
            <person name="Schlueter J."/>
            <person name="Ma J."/>
            <person name="Mitros T."/>
            <person name="Nelson W."/>
            <person name="Hyten D.L."/>
            <person name="Song Q."/>
            <person name="Thelen J.J."/>
            <person name="Cheng J."/>
            <person name="Xu D."/>
            <person name="Hellsten U."/>
            <person name="May G.D."/>
            <person name="Yu Y."/>
            <person name="Sakurai T."/>
            <person name="Umezawa T."/>
            <person name="Bhattacharyya M.K."/>
            <person name="Sandhu D."/>
            <person name="Valliyodan B."/>
            <person name="Lindquist E."/>
            <person name="Peto M."/>
            <person name="Grant D."/>
            <person name="Shu S."/>
            <person name="Goodstein D."/>
            <person name="Barry K."/>
            <person name="Futrell-Griggs M."/>
            <person name="Abernathy B."/>
            <person name="Du J."/>
            <person name="Tian Z."/>
            <person name="Zhu L."/>
            <person name="Gill N."/>
            <person name="Joshi T."/>
            <person name="Libault M."/>
            <person name="Sethuraman A."/>
            <person name="Zhang X.-C."/>
            <person name="Shinozaki K."/>
            <person name="Nguyen H.T."/>
            <person name="Wing R.A."/>
            <person name="Cregan P."/>
            <person name="Specht J."/>
            <person name="Grimwood J."/>
            <person name="Rokhsar D."/>
            <person name="Stacey G."/>
            <person name="Shoemaker R.C."/>
            <person name="Jackson S.A."/>
        </authorList>
    </citation>
    <scope>NUCLEOTIDE SEQUENCE [LARGE SCALE GENOMIC DNA]</scope>
    <source>
        <strain evidence="11">cv. Williams 82</strain>
        <tissue evidence="10">Callus</tissue>
    </source>
</reference>
<dbReference type="PANTHER" id="PTHR44042:SF58">
    <property type="entry name" value="DUPLICATED HOMEODOMAIN-LIKE SUPERFAMILY PROTEIN"/>
    <property type="match status" value="1"/>
</dbReference>
<dbReference type="PROSITE" id="PS51294">
    <property type="entry name" value="HTH_MYB"/>
    <property type="match status" value="1"/>
</dbReference>
<dbReference type="FunFam" id="1.10.10.60:FF:000154">
    <property type="entry name" value="Transcription factor SRM1"/>
    <property type="match status" value="1"/>
</dbReference>
<dbReference type="RefSeq" id="XP_003516340.1">
    <property type="nucleotide sequence ID" value="XM_003516292.5"/>
</dbReference>
<evidence type="ECO:0000313" key="12">
    <source>
        <dbReference type="Proteomes" id="UP000008827"/>
    </source>
</evidence>
<feature type="region of interest" description="Disordered" evidence="6">
    <location>
        <begin position="147"/>
        <end position="166"/>
    </location>
</feature>
<dbReference type="GeneID" id="100813517"/>
<dbReference type="InterPro" id="IPR006447">
    <property type="entry name" value="Myb_dom_plants"/>
</dbReference>
<dbReference type="NCBIfam" id="TIGR01557">
    <property type="entry name" value="myb_SHAQKYF"/>
    <property type="match status" value="1"/>
</dbReference>
<evidence type="ECO:0000256" key="2">
    <source>
        <dbReference type="ARBA" id="ARBA00023015"/>
    </source>
</evidence>
<dbReference type="FunCoup" id="A0A0R0LGJ7">
    <property type="interactions" value="196"/>
</dbReference>
<feature type="region of interest" description="Disordered" evidence="6">
    <location>
        <begin position="236"/>
        <end position="263"/>
    </location>
</feature>
<evidence type="ECO:0000256" key="6">
    <source>
        <dbReference type="SAM" id="MobiDB-lite"/>
    </source>
</evidence>
<keyword evidence="4" id="KW-0804">Transcription</keyword>
<dbReference type="GO" id="GO:0005634">
    <property type="term" value="C:nucleus"/>
    <property type="evidence" value="ECO:0007669"/>
    <property type="project" value="UniProtKB-SubCell"/>
</dbReference>